<evidence type="ECO:0000256" key="5">
    <source>
        <dbReference type="SAM" id="Phobius"/>
    </source>
</evidence>
<accession>A0AA35LGT7</accession>
<dbReference type="Pfam" id="PF00021">
    <property type="entry name" value="UPAR_LY6"/>
    <property type="match status" value="3"/>
</dbReference>
<evidence type="ECO:0000256" key="1">
    <source>
        <dbReference type="ARBA" id="ARBA00004613"/>
    </source>
</evidence>
<evidence type="ECO:0000256" key="3">
    <source>
        <dbReference type="ARBA" id="ARBA00022729"/>
    </source>
</evidence>
<evidence type="ECO:0000256" key="2">
    <source>
        <dbReference type="ARBA" id="ARBA00022525"/>
    </source>
</evidence>
<evidence type="ECO:0000256" key="4">
    <source>
        <dbReference type="ARBA" id="ARBA00023157"/>
    </source>
</evidence>
<sequence>MLLTLATAPCPCWCRSVAGLRCHSCRRVNGDNVCAVPQRQCQTDGFCYTRRLFRGGAIKRVYRGCSKICRQLVNIEKSTKQVAFTATRMKAPMNKIVALGFLIILSLAAVGGLKCHKCTRVRKDNTCSKQKICDVSPSRFCFIQRISKGGNIRRVHRGCTSVCVTVTNLSTDYINSQRPLSEPTGRISSTTKMKKLLASGIWMLLCFCTANAFWCYYCEKKLPATACPPEAEFCWAGMGASCSTLNTYVRNTKIGSVVGCTQDCRNSHSVTHGLILEEVICCPTDYCNS</sequence>
<dbReference type="PANTHER" id="PTHR16983:SF10">
    <property type="entry name" value="PROTEIN QUIVER"/>
    <property type="match status" value="1"/>
</dbReference>
<dbReference type="InterPro" id="IPR045860">
    <property type="entry name" value="Snake_toxin-like_sf"/>
</dbReference>
<feature type="transmembrane region" description="Helical" evidence="5">
    <location>
        <begin position="196"/>
        <end position="214"/>
    </location>
</feature>
<keyword evidence="5" id="KW-1133">Transmembrane helix</keyword>
<dbReference type="PANTHER" id="PTHR16983">
    <property type="entry name" value="UPAR/LY6 DOMAIN-CONTAINING PROTEIN"/>
    <property type="match status" value="1"/>
</dbReference>
<evidence type="ECO:0000313" key="7">
    <source>
        <dbReference type="EMBL" id="CAI5795553.1"/>
    </source>
</evidence>
<keyword evidence="4" id="KW-1015">Disulfide bond</keyword>
<proteinExistence type="predicted"/>
<gene>
    <name evidence="7" type="ORF">PODLI_1B023742</name>
</gene>
<dbReference type="SUPFAM" id="SSF57302">
    <property type="entry name" value="Snake toxin-like"/>
    <property type="match status" value="2"/>
</dbReference>
<dbReference type="InterPro" id="IPR051110">
    <property type="entry name" value="Ly-6/neurotoxin-like_GPI-ap"/>
</dbReference>
<reference evidence="7" key="1">
    <citation type="submission" date="2022-12" db="EMBL/GenBank/DDBJ databases">
        <authorList>
            <person name="Alioto T."/>
            <person name="Alioto T."/>
            <person name="Gomez Garrido J."/>
        </authorList>
    </citation>
    <scope>NUCLEOTIDE SEQUENCE</scope>
</reference>
<feature type="transmembrane region" description="Helical" evidence="5">
    <location>
        <begin position="96"/>
        <end position="113"/>
    </location>
</feature>
<keyword evidence="3" id="KW-0732">Signal</keyword>
<keyword evidence="8" id="KW-1185">Reference proteome</keyword>
<keyword evidence="5" id="KW-0812">Transmembrane</keyword>
<keyword evidence="2" id="KW-0964">Secreted</keyword>
<protein>
    <recommendedName>
        <fullName evidence="6">UPAR/Ly6 domain-containing protein</fullName>
    </recommendedName>
</protein>
<dbReference type="InterPro" id="IPR016054">
    <property type="entry name" value="LY6_UPA_recep-like"/>
</dbReference>
<keyword evidence="5" id="KW-0472">Membrane</keyword>
<dbReference type="Proteomes" id="UP001178461">
    <property type="component" value="Chromosome 15"/>
</dbReference>
<evidence type="ECO:0000259" key="6">
    <source>
        <dbReference type="Pfam" id="PF00021"/>
    </source>
</evidence>
<name>A0AA35LGT7_9SAUR</name>
<evidence type="ECO:0000313" key="8">
    <source>
        <dbReference type="Proteomes" id="UP001178461"/>
    </source>
</evidence>
<comment type="subcellular location">
    <subcellularLocation>
        <location evidence="1">Secreted</location>
    </subcellularLocation>
</comment>
<feature type="domain" description="UPAR/Ly6" evidence="6">
    <location>
        <begin position="212"/>
        <end position="289"/>
    </location>
</feature>
<dbReference type="GO" id="GO:0005576">
    <property type="term" value="C:extracellular region"/>
    <property type="evidence" value="ECO:0007669"/>
    <property type="project" value="UniProtKB-SubCell"/>
</dbReference>
<feature type="domain" description="UPAR/Ly6" evidence="6">
    <location>
        <begin position="112"/>
        <end position="169"/>
    </location>
</feature>
<dbReference type="AlphaFoldDB" id="A0AA35LGT7"/>
<organism evidence="7 8">
    <name type="scientific">Podarcis lilfordi</name>
    <name type="common">Lilford's wall lizard</name>
    <dbReference type="NCBI Taxonomy" id="74358"/>
    <lineage>
        <taxon>Eukaryota</taxon>
        <taxon>Metazoa</taxon>
        <taxon>Chordata</taxon>
        <taxon>Craniata</taxon>
        <taxon>Vertebrata</taxon>
        <taxon>Euteleostomi</taxon>
        <taxon>Lepidosauria</taxon>
        <taxon>Squamata</taxon>
        <taxon>Bifurcata</taxon>
        <taxon>Unidentata</taxon>
        <taxon>Episquamata</taxon>
        <taxon>Laterata</taxon>
        <taxon>Lacertibaenia</taxon>
        <taxon>Lacertidae</taxon>
        <taxon>Podarcis</taxon>
    </lineage>
</organism>
<dbReference type="EMBL" id="OX395141">
    <property type="protein sequence ID" value="CAI5795553.1"/>
    <property type="molecule type" value="Genomic_DNA"/>
</dbReference>
<feature type="domain" description="UPAR/Ly6" evidence="6">
    <location>
        <begin position="19"/>
        <end position="79"/>
    </location>
</feature>